<dbReference type="EMBL" id="JAIWJX010000002">
    <property type="protein sequence ID" value="MCK6256743.1"/>
    <property type="molecule type" value="Genomic_DNA"/>
</dbReference>
<dbReference type="Pfam" id="PF00528">
    <property type="entry name" value="BPD_transp_1"/>
    <property type="match status" value="1"/>
</dbReference>
<dbReference type="AlphaFoldDB" id="A0A9X1XA36"/>
<dbReference type="InterPro" id="IPR000515">
    <property type="entry name" value="MetI-like"/>
</dbReference>
<evidence type="ECO:0000256" key="6">
    <source>
        <dbReference type="ARBA" id="ARBA00023136"/>
    </source>
</evidence>
<dbReference type="PANTHER" id="PTHR43163">
    <property type="entry name" value="DIPEPTIDE TRANSPORT SYSTEM PERMEASE PROTEIN DPPB-RELATED"/>
    <property type="match status" value="1"/>
</dbReference>
<keyword evidence="10" id="KW-1185">Reference proteome</keyword>
<evidence type="ECO:0000259" key="8">
    <source>
        <dbReference type="PROSITE" id="PS50928"/>
    </source>
</evidence>
<sequence>MVRFVLKRMVYMLITLFIISSFTFFLMKLLPGSPFNNEEKLTAEQKVILNEKYGLNDPIPVQYFNYMSNLVKGDAGVSFQYDNRPVSTMITERIGPSAVLGVEATIFGTIIGLILGIAAALKQNSAIDYVSSLFAVLGISIPSFVFAGVLQYYVGVKLDWLPVALWDGPKYHVLPALSLSVFVIATVARFMRTEMLEVLGQDYITTAKSKGLKSIVVIWKHTIRNAMIPVVTILGPLAINLITGTLIIERIFAVPGLGYQFVGSITLNDYPVIMATTIFYSVCFIVVILIVDILYGIIDPRIRVAGGKE</sequence>
<accession>A0A9X1XA36</accession>
<reference evidence="9" key="1">
    <citation type="submission" date="2021-09" db="EMBL/GenBank/DDBJ databases">
        <title>Genome analysis of Fictibacillus sp. KIGAM418 isolated from marine sediment.</title>
        <authorList>
            <person name="Seo M.-J."/>
            <person name="Cho E.-S."/>
            <person name="Hwang C.Y."/>
        </authorList>
    </citation>
    <scope>NUCLEOTIDE SEQUENCE</scope>
    <source>
        <strain evidence="9">KIGAM418</strain>
    </source>
</reference>
<feature type="transmembrane region" description="Helical" evidence="7">
    <location>
        <begin position="9"/>
        <end position="27"/>
    </location>
</feature>
<keyword evidence="4 7" id="KW-0812">Transmembrane</keyword>
<keyword evidence="3" id="KW-1003">Cell membrane</keyword>
<evidence type="ECO:0000256" key="1">
    <source>
        <dbReference type="ARBA" id="ARBA00004651"/>
    </source>
</evidence>
<feature type="transmembrane region" description="Helical" evidence="7">
    <location>
        <begin position="230"/>
        <end position="252"/>
    </location>
</feature>
<evidence type="ECO:0000256" key="3">
    <source>
        <dbReference type="ARBA" id="ARBA00022475"/>
    </source>
</evidence>
<comment type="similarity">
    <text evidence="7">Belongs to the binding-protein-dependent transport system permease family.</text>
</comment>
<keyword evidence="2 7" id="KW-0813">Transport</keyword>
<dbReference type="Gene3D" id="1.10.3720.10">
    <property type="entry name" value="MetI-like"/>
    <property type="match status" value="1"/>
</dbReference>
<evidence type="ECO:0000313" key="10">
    <source>
        <dbReference type="Proteomes" id="UP001139011"/>
    </source>
</evidence>
<dbReference type="Proteomes" id="UP001139011">
    <property type="component" value="Unassembled WGS sequence"/>
</dbReference>
<dbReference type="InterPro" id="IPR035906">
    <property type="entry name" value="MetI-like_sf"/>
</dbReference>
<comment type="caution">
    <text evidence="9">The sequence shown here is derived from an EMBL/GenBank/DDBJ whole genome shotgun (WGS) entry which is preliminary data.</text>
</comment>
<dbReference type="NCBIfam" id="NF045471">
    <property type="entry name" value="Opp3B"/>
    <property type="match status" value="1"/>
</dbReference>
<dbReference type="PANTHER" id="PTHR43163:SF6">
    <property type="entry name" value="DIPEPTIDE TRANSPORT SYSTEM PERMEASE PROTEIN DPPB-RELATED"/>
    <property type="match status" value="1"/>
</dbReference>
<feature type="transmembrane region" description="Helical" evidence="7">
    <location>
        <begin position="173"/>
        <end position="191"/>
    </location>
</feature>
<dbReference type="Pfam" id="PF19300">
    <property type="entry name" value="BPD_transp_1_N"/>
    <property type="match status" value="1"/>
</dbReference>
<keyword evidence="6 7" id="KW-0472">Membrane</keyword>
<dbReference type="GO" id="GO:0055085">
    <property type="term" value="P:transmembrane transport"/>
    <property type="evidence" value="ECO:0007669"/>
    <property type="project" value="InterPro"/>
</dbReference>
<dbReference type="RefSeq" id="WP_248252366.1">
    <property type="nucleotide sequence ID" value="NZ_JAIWJX010000002.1"/>
</dbReference>
<organism evidence="9 10">
    <name type="scientific">Fictibacillus marinisediminis</name>
    <dbReference type="NCBI Taxonomy" id="2878389"/>
    <lineage>
        <taxon>Bacteria</taxon>
        <taxon>Bacillati</taxon>
        <taxon>Bacillota</taxon>
        <taxon>Bacilli</taxon>
        <taxon>Bacillales</taxon>
        <taxon>Fictibacillaceae</taxon>
        <taxon>Fictibacillus</taxon>
    </lineage>
</organism>
<dbReference type="CDD" id="cd06261">
    <property type="entry name" value="TM_PBP2"/>
    <property type="match status" value="1"/>
</dbReference>
<dbReference type="GO" id="GO:0005886">
    <property type="term" value="C:plasma membrane"/>
    <property type="evidence" value="ECO:0007669"/>
    <property type="project" value="UniProtKB-SubCell"/>
</dbReference>
<keyword evidence="5 7" id="KW-1133">Transmembrane helix</keyword>
<dbReference type="InterPro" id="IPR045621">
    <property type="entry name" value="BPD_transp_1_N"/>
</dbReference>
<protein>
    <submittedName>
        <fullName evidence="9">ABC transporter permease</fullName>
    </submittedName>
</protein>
<evidence type="ECO:0000256" key="2">
    <source>
        <dbReference type="ARBA" id="ARBA00022448"/>
    </source>
</evidence>
<dbReference type="SUPFAM" id="SSF161098">
    <property type="entry name" value="MetI-like"/>
    <property type="match status" value="1"/>
</dbReference>
<name>A0A9X1XA36_9BACL</name>
<feature type="transmembrane region" description="Helical" evidence="7">
    <location>
        <begin position="133"/>
        <end position="153"/>
    </location>
</feature>
<feature type="transmembrane region" description="Helical" evidence="7">
    <location>
        <begin position="98"/>
        <end position="121"/>
    </location>
</feature>
<feature type="transmembrane region" description="Helical" evidence="7">
    <location>
        <begin position="272"/>
        <end position="298"/>
    </location>
</feature>
<proteinExistence type="inferred from homology"/>
<evidence type="ECO:0000256" key="7">
    <source>
        <dbReference type="RuleBase" id="RU363032"/>
    </source>
</evidence>
<evidence type="ECO:0000256" key="5">
    <source>
        <dbReference type="ARBA" id="ARBA00022989"/>
    </source>
</evidence>
<evidence type="ECO:0000256" key="4">
    <source>
        <dbReference type="ARBA" id="ARBA00022692"/>
    </source>
</evidence>
<gene>
    <name evidence="9" type="ORF">LCY76_09060</name>
</gene>
<dbReference type="PROSITE" id="PS50928">
    <property type="entry name" value="ABC_TM1"/>
    <property type="match status" value="1"/>
</dbReference>
<evidence type="ECO:0000313" key="9">
    <source>
        <dbReference type="EMBL" id="MCK6256743.1"/>
    </source>
</evidence>
<comment type="subcellular location">
    <subcellularLocation>
        <location evidence="1 7">Cell membrane</location>
        <topology evidence="1 7">Multi-pass membrane protein</topology>
    </subcellularLocation>
</comment>
<feature type="domain" description="ABC transmembrane type-1" evidence="8">
    <location>
        <begin position="94"/>
        <end position="291"/>
    </location>
</feature>